<feature type="transmembrane region" description="Helical" evidence="1">
    <location>
        <begin position="12"/>
        <end position="30"/>
    </location>
</feature>
<proteinExistence type="predicted"/>
<keyword evidence="3" id="KW-1185">Reference proteome</keyword>
<dbReference type="AlphaFoldDB" id="A0A417YF81"/>
<dbReference type="RefSeq" id="WP_118889715.1">
    <property type="nucleotide sequence ID" value="NZ_PHUT01000009.1"/>
</dbReference>
<name>A0A417YF81_9BACI</name>
<evidence type="ECO:0000313" key="3">
    <source>
        <dbReference type="Proteomes" id="UP000285456"/>
    </source>
</evidence>
<dbReference type="OrthoDB" id="2388530at2"/>
<gene>
    <name evidence="2" type="ORF">D1B32_14215</name>
</gene>
<organism evidence="2 3">
    <name type="scientific">Oceanobacillus profundus</name>
    <dbReference type="NCBI Taxonomy" id="372463"/>
    <lineage>
        <taxon>Bacteria</taxon>
        <taxon>Bacillati</taxon>
        <taxon>Bacillota</taxon>
        <taxon>Bacilli</taxon>
        <taxon>Bacillales</taxon>
        <taxon>Bacillaceae</taxon>
        <taxon>Oceanobacillus</taxon>
    </lineage>
</organism>
<keyword evidence="1" id="KW-0472">Membrane</keyword>
<keyword evidence="1" id="KW-0812">Transmembrane</keyword>
<dbReference type="EMBL" id="QWEH01000009">
    <property type="protein sequence ID" value="RHW31344.1"/>
    <property type="molecule type" value="Genomic_DNA"/>
</dbReference>
<evidence type="ECO:0000313" key="2">
    <source>
        <dbReference type="EMBL" id="RHW31344.1"/>
    </source>
</evidence>
<protein>
    <submittedName>
        <fullName evidence="2">DUF998 domain-containing protein</fullName>
    </submittedName>
</protein>
<sequence length="211" mass="23859">MLLLTIPRKVGIISWLATCFYFVIEPFFMMTSTAPYSLMQHAMSDLGVTSCGHFTYAIAPHEICSPYHLWMNVLFIINGITMTVGVLYLAQYLEKKVRTKLATIFMIILALGNIVSGFIPADVDFFWHSIAAQIGMITVLPGLWIYANMLNNGKRWTYICLFALIVIFVLIILLFFVPLPAGLLQRLFYGIVFVWGTVLTFILTDSSFESS</sequence>
<keyword evidence="1" id="KW-1133">Transmembrane helix</keyword>
<feature type="transmembrane region" description="Helical" evidence="1">
    <location>
        <begin position="158"/>
        <end position="181"/>
    </location>
</feature>
<feature type="transmembrane region" description="Helical" evidence="1">
    <location>
        <begin position="187"/>
        <end position="204"/>
    </location>
</feature>
<accession>A0A417YF81</accession>
<dbReference type="Proteomes" id="UP000285456">
    <property type="component" value="Unassembled WGS sequence"/>
</dbReference>
<evidence type="ECO:0000256" key="1">
    <source>
        <dbReference type="SAM" id="Phobius"/>
    </source>
</evidence>
<dbReference type="InterPro" id="IPR009339">
    <property type="entry name" value="DUF998"/>
</dbReference>
<feature type="transmembrane region" description="Helical" evidence="1">
    <location>
        <begin position="125"/>
        <end position="146"/>
    </location>
</feature>
<feature type="transmembrane region" description="Helical" evidence="1">
    <location>
        <begin position="101"/>
        <end position="119"/>
    </location>
</feature>
<feature type="transmembrane region" description="Helical" evidence="1">
    <location>
        <begin position="69"/>
        <end position="89"/>
    </location>
</feature>
<reference evidence="2 3" key="1">
    <citation type="journal article" date="2007" name="Int. J. Syst. Evol. Microbiol.">
        <title>Oceanobacillus profundus sp. nov., isolated from a deep-sea sediment core.</title>
        <authorList>
            <person name="Kim Y.G."/>
            <person name="Choi D.H."/>
            <person name="Hyun S."/>
            <person name="Cho B.C."/>
        </authorList>
    </citation>
    <scope>NUCLEOTIDE SEQUENCE [LARGE SCALE GENOMIC DNA]</scope>
    <source>
        <strain evidence="2 3">DSM 18246</strain>
    </source>
</reference>
<comment type="caution">
    <text evidence="2">The sequence shown here is derived from an EMBL/GenBank/DDBJ whole genome shotgun (WGS) entry which is preliminary data.</text>
</comment>
<dbReference type="Pfam" id="PF06197">
    <property type="entry name" value="DUF998"/>
    <property type="match status" value="1"/>
</dbReference>